<evidence type="ECO:0000313" key="4">
    <source>
        <dbReference type="Proteomes" id="UP001231189"/>
    </source>
</evidence>
<evidence type="ECO:0000259" key="2">
    <source>
        <dbReference type="Pfam" id="PF03732"/>
    </source>
</evidence>
<proteinExistence type="predicted"/>
<dbReference type="PANTHER" id="PTHR33223:SF10">
    <property type="entry name" value="AMINOTRANSFERASE-LIKE PLANT MOBILE DOMAIN-CONTAINING PROTEIN"/>
    <property type="match status" value="1"/>
</dbReference>
<dbReference type="InterPro" id="IPR005162">
    <property type="entry name" value="Retrotrans_gag_dom"/>
</dbReference>
<dbReference type="Proteomes" id="UP001231189">
    <property type="component" value="Unassembled WGS sequence"/>
</dbReference>
<dbReference type="AlphaFoldDB" id="A0AAD8S427"/>
<feature type="region of interest" description="Disordered" evidence="1">
    <location>
        <begin position="255"/>
        <end position="274"/>
    </location>
</feature>
<gene>
    <name evidence="3" type="ORF">QYE76_063171</name>
</gene>
<feature type="region of interest" description="Disordered" evidence="1">
    <location>
        <begin position="295"/>
        <end position="339"/>
    </location>
</feature>
<protein>
    <recommendedName>
        <fullName evidence="2">Retrotransposon gag domain-containing protein</fullName>
    </recommendedName>
</protein>
<reference evidence="3" key="1">
    <citation type="submission" date="2023-07" db="EMBL/GenBank/DDBJ databases">
        <title>A chromosome-level genome assembly of Lolium multiflorum.</title>
        <authorList>
            <person name="Chen Y."/>
            <person name="Copetti D."/>
            <person name="Kolliker R."/>
            <person name="Studer B."/>
        </authorList>
    </citation>
    <scope>NUCLEOTIDE SEQUENCE</scope>
    <source>
        <strain evidence="3">02402/16</strain>
        <tissue evidence="3">Leaf</tissue>
    </source>
</reference>
<feature type="compositionally biased region" description="Gly residues" evidence="1">
    <location>
        <begin position="219"/>
        <end position="234"/>
    </location>
</feature>
<dbReference type="Pfam" id="PF03732">
    <property type="entry name" value="Retrotrans_gag"/>
    <property type="match status" value="1"/>
</dbReference>
<evidence type="ECO:0000313" key="3">
    <source>
        <dbReference type="EMBL" id="KAK1645366.1"/>
    </source>
</evidence>
<sequence>MNLKLPGNLKTYDGTERPDTWIEDYYNAVTFAGGTPNIACRMLQLYLVGPARIWLSDLEKNSIFCWFDLKTAFEKHFRGTYKRPATTSDLQACIQKKGETSRNFLTRWLACRNECENVDNRTAMHAFIGGLQRGGLLRHKLTCLVNANKLTLDDMITIASDHTAADDDAGGDLAATAIPLHQQKKNRDNGNTSGNKRKNPPDDQKSGGSEMVAMAFQRGGQGGGRGRGRGGGADRGQQRNDEDPQLAEIEEWEELQRQEAAARRAAEDEVDPQLAEIEEWEEAALAATIEAFERQSLQELHKRPRVADLDSEEMHKRRREEELRQEAAARRAATDARKN</sequence>
<dbReference type="EMBL" id="JAUUTY010000004">
    <property type="protein sequence ID" value="KAK1645366.1"/>
    <property type="molecule type" value="Genomic_DNA"/>
</dbReference>
<feature type="compositionally biased region" description="Basic and acidic residues" evidence="1">
    <location>
        <begin position="299"/>
        <end position="339"/>
    </location>
</feature>
<name>A0AAD8S427_LOLMU</name>
<evidence type="ECO:0000256" key="1">
    <source>
        <dbReference type="SAM" id="MobiDB-lite"/>
    </source>
</evidence>
<comment type="caution">
    <text evidence="3">The sequence shown here is derived from an EMBL/GenBank/DDBJ whole genome shotgun (WGS) entry which is preliminary data.</text>
</comment>
<feature type="compositionally biased region" description="Basic and acidic residues" evidence="1">
    <location>
        <begin position="255"/>
        <end position="267"/>
    </location>
</feature>
<keyword evidence="4" id="KW-1185">Reference proteome</keyword>
<accession>A0AAD8S427</accession>
<dbReference type="PANTHER" id="PTHR33223">
    <property type="entry name" value="CCHC-TYPE DOMAIN-CONTAINING PROTEIN"/>
    <property type="match status" value="1"/>
</dbReference>
<feature type="domain" description="Retrotransposon gag" evidence="2">
    <location>
        <begin position="44"/>
        <end position="132"/>
    </location>
</feature>
<feature type="region of interest" description="Disordered" evidence="1">
    <location>
        <begin position="177"/>
        <end position="244"/>
    </location>
</feature>
<organism evidence="3 4">
    <name type="scientific">Lolium multiflorum</name>
    <name type="common">Italian ryegrass</name>
    <name type="synonym">Lolium perenne subsp. multiflorum</name>
    <dbReference type="NCBI Taxonomy" id="4521"/>
    <lineage>
        <taxon>Eukaryota</taxon>
        <taxon>Viridiplantae</taxon>
        <taxon>Streptophyta</taxon>
        <taxon>Embryophyta</taxon>
        <taxon>Tracheophyta</taxon>
        <taxon>Spermatophyta</taxon>
        <taxon>Magnoliopsida</taxon>
        <taxon>Liliopsida</taxon>
        <taxon>Poales</taxon>
        <taxon>Poaceae</taxon>
        <taxon>BOP clade</taxon>
        <taxon>Pooideae</taxon>
        <taxon>Poodae</taxon>
        <taxon>Poeae</taxon>
        <taxon>Poeae Chloroplast Group 2 (Poeae type)</taxon>
        <taxon>Loliodinae</taxon>
        <taxon>Loliinae</taxon>
        <taxon>Lolium</taxon>
    </lineage>
</organism>